<dbReference type="AlphaFoldDB" id="A0A225DMG4"/>
<dbReference type="InterPro" id="IPR054496">
    <property type="entry name" value="E217_GP41"/>
</dbReference>
<accession>A0A225DMG4</accession>
<dbReference type="RefSeq" id="WP_088255405.1">
    <property type="nucleotide sequence ID" value="NZ_NIDE01000005.1"/>
</dbReference>
<sequence length="291" mass="31204">MTSAFDGRLVSATLTLLSGPVTFQSVAIFARGRMFANAQAGQCELAIYNMTKDQRNQVLTQASPMNLGKVNSPNGQFVPVNMTLNVGRESYGTFTIFQGNVIACNVSQPPDIGVVLRGMTANYLSSVLAGLNQSAVTLLSTIVKGVAASLNLPYEFTATDRQIDNYNFSGGLLGQVRKLNLIGGILAYIDPKSNTLVVHDSDKARPGGTILVSANTGMVGIPQVTEVGVIVKVMLAPSYRLGGLIEVVSEINPAANGTYFIYKIDFDVANRDTPFWLTLNCRNLSYFMGTL</sequence>
<evidence type="ECO:0000313" key="1">
    <source>
        <dbReference type="EMBL" id="OWK42203.1"/>
    </source>
</evidence>
<name>A0A225DMG4_9BACT</name>
<comment type="caution">
    <text evidence="1">The sequence shown here is derived from an EMBL/GenBank/DDBJ whole genome shotgun (WGS) entry which is preliminary data.</text>
</comment>
<dbReference type="Proteomes" id="UP000214646">
    <property type="component" value="Unassembled WGS sequence"/>
</dbReference>
<evidence type="ECO:0000313" key="2">
    <source>
        <dbReference type="Proteomes" id="UP000214646"/>
    </source>
</evidence>
<protein>
    <submittedName>
        <fullName evidence="1">Phage protein</fullName>
    </submittedName>
</protein>
<dbReference type="OrthoDB" id="6623306at2"/>
<keyword evidence="2" id="KW-1185">Reference proteome</keyword>
<reference evidence="2" key="1">
    <citation type="submission" date="2017-06" db="EMBL/GenBank/DDBJ databases">
        <title>Genome analysis of Fimbriiglobus ruber SP5, the first member of the order Planctomycetales with confirmed chitinolytic capability.</title>
        <authorList>
            <person name="Ravin N.V."/>
            <person name="Rakitin A.L."/>
            <person name="Ivanova A.A."/>
            <person name="Beletsky A.V."/>
            <person name="Kulichevskaya I.S."/>
            <person name="Mardanov A.V."/>
            <person name="Dedysh S.N."/>
        </authorList>
    </citation>
    <scope>NUCLEOTIDE SEQUENCE [LARGE SCALE GENOMIC DNA]</scope>
    <source>
        <strain evidence="2">SP5</strain>
    </source>
</reference>
<gene>
    <name evidence="1" type="ORF">FRUB_04281</name>
</gene>
<dbReference type="EMBL" id="NIDE01000005">
    <property type="protein sequence ID" value="OWK42203.1"/>
    <property type="molecule type" value="Genomic_DNA"/>
</dbReference>
<proteinExistence type="predicted"/>
<organism evidence="1 2">
    <name type="scientific">Fimbriiglobus ruber</name>
    <dbReference type="NCBI Taxonomy" id="1908690"/>
    <lineage>
        <taxon>Bacteria</taxon>
        <taxon>Pseudomonadati</taxon>
        <taxon>Planctomycetota</taxon>
        <taxon>Planctomycetia</taxon>
        <taxon>Gemmatales</taxon>
        <taxon>Gemmataceae</taxon>
        <taxon>Fimbriiglobus</taxon>
    </lineage>
</organism>
<dbReference type="Pfam" id="PF22759">
    <property type="entry name" value="E217_GP41"/>
    <property type="match status" value="1"/>
</dbReference>